<organism evidence="1">
    <name type="scientific">freshwater metagenome</name>
    <dbReference type="NCBI Taxonomy" id="449393"/>
    <lineage>
        <taxon>unclassified sequences</taxon>
        <taxon>metagenomes</taxon>
        <taxon>ecological metagenomes</taxon>
    </lineage>
</organism>
<protein>
    <submittedName>
        <fullName evidence="1">Unannotated protein</fullName>
    </submittedName>
</protein>
<name>A0A6J6LRX8_9ZZZZ</name>
<dbReference type="EMBL" id="CAEZWW010000019">
    <property type="protein sequence ID" value="CAB4664607.1"/>
    <property type="molecule type" value="Genomic_DNA"/>
</dbReference>
<reference evidence="1" key="1">
    <citation type="submission" date="2020-05" db="EMBL/GenBank/DDBJ databases">
        <authorList>
            <person name="Chiriac C."/>
            <person name="Salcher M."/>
            <person name="Ghai R."/>
            <person name="Kavagutti S V."/>
        </authorList>
    </citation>
    <scope>NUCLEOTIDE SEQUENCE</scope>
</reference>
<evidence type="ECO:0000313" key="1">
    <source>
        <dbReference type="EMBL" id="CAB4664607.1"/>
    </source>
</evidence>
<gene>
    <name evidence="1" type="ORF">UFOPK2310_00278</name>
</gene>
<accession>A0A6J6LRX8</accession>
<dbReference type="AlphaFoldDB" id="A0A6J6LRX8"/>
<sequence>MPIINVAAPASSAPTDRLALVIASVRPGVAGNSETLSPSGMYIGGQVCNCFGGTND</sequence>
<proteinExistence type="predicted"/>